<evidence type="ECO:0000256" key="1">
    <source>
        <dbReference type="ARBA" id="ARBA00023268"/>
    </source>
</evidence>
<dbReference type="Gene3D" id="3.10.20.370">
    <property type="match status" value="1"/>
</dbReference>
<dbReference type="Gramene" id="GBG73420">
    <property type="protein sequence ID" value="GBG73420"/>
    <property type="gene ID" value="CBR_g16136"/>
</dbReference>
<dbReference type="Pfam" id="PF00078">
    <property type="entry name" value="RVT_1"/>
    <property type="match status" value="1"/>
</dbReference>
<feature type="domain" description="RING-type" evidence="4">
    <location>
        <begin position="779"/>
        <end position="820"/>
    </location>
</feature>
<feature type="region of interest" description="Disordered" evidence="3">
    <location>
        <begin position="745"/>
        <end position="766"/>
    </location>
</feature>
<dbReference type="InterPro" id="IPR041577">
    <property type="entry name" value="RT_RNaseH_2"/>
</dbReference>
<dbReference type="GO" id="GO:0008270">
    <property type="term" value="F:zinc ion binding"/>
    <property type="evidence" value="ECO:0007669"/>
    <property type="project" value="UniProtKB-KW"/>
</dbReference>
<reference evidence="6 7" key="1">
    <citation type="journal article" date="2018" name="Cell">
        <title>The Chara Genome: Secondary Complexity and Implications for Plant Terrestrialization.</title>
        <authorList>
            <person name="Nishiyama T."/>
            <person name="Sakayama H."/>
            <person name="Vries J.D."/>
            <person name="Buschmann H."/>
            <person name="Saint-Marcoux D."/>
            <person name="Ullrich K.K."/>
            <person name="Haas F.B."/>
            <person name="Vanderstraeten L."/>
            <person name="Becker D."/>
            <person name="Lang D."/>
            <person name="Vosolsobe S."/>
            <person name="Rombauts S."/>
            <person name="Wilhelmsson P.K.I."/>
            <person name="Janitza P."/>
            <person name="Kern R."/>
            <person name="Heyl A."/>
            <person name="Rumpler F."/>
            <person name="Villalobos L.I.A.C."/>
            <person name="Clay J.M."/>
            <person name="Skokan R."/>
            <person name="Toyoda A."/>
            <person name="Suzuki Y."/>
            <person name="Kagoshima H."/>
            <person name="Schijlen E."/>
            <person name="Tajeshwar N."/>
            <person name="Catarino B."/>
            <person name="Hetherington A.J."/>
            <person name="Saltykova A."/>
            <person name="Bonnot C."/>
            <person name="Breuninger H."/>
            <person name="Symeonidi A."/>
            <person name="Radhakrishnan G.V."/>
            <person name="Van Nieuwerburgh F."/>
            <person name="Deforce D."/>
            <person name="Chang C."/>
            <person name="Karol K.G."/>
            <person name="Hedrich R."/>
            <person name="Ulvskov P."/>
            <person name="Glockner G."/>
            <person name="Delwiche C.F."/>
            <person name="Petrasek J."/>
            <person name="Van de Peer Y."/>
            <person name="Friml J."/>
            <person name="Beilby M."/>
            <person name="Dolan L."/>
            <person name="Kohara Y."/>
            <person name="Sugano S."/>
            <person name="Fujiyama A."/>
            <person name="Delaux P.-M."/>
            <person name="Quint M."/>
            <person name="TheiBen G."/>
            <person name="Hagemann M."/>
            <person name="Harholt J."/>
            <person name="Dunand C."/>
            <person name="Zachgo S."/>
            <person name="Langdale J."/>
            <person name="Maumus F."/>
            <person name="Straeten D.V.D."/>
            <person name="Gould S.B."/>
            <person name="Rensing S.A."/>
        </authorList>
    </citation>
    <scope>NUCLEOTIDE SEQUENCE [LARGE SCALE GENOMIC DNA]</scope>
    <source>
        <strain evidence="6 7">S276</strain>
    </source>
</reference>
<dbReference type="InterPro" id="IPR050951">
    <property type="entry name" value="Retrovirus_Pol_polyprotein"/>
</dbReference>
<comment type="caution">
    <text evidence="6">The sequence shown here is derived from an EMBL/GenBank/DDBJ whole genome shotgun (WGS) entry which is preliminary data.</text>
</comment>
<accession>A0A388KTM5</accession>
<protein>
    <recommendedName>
        <fullName evidence="8">RING-type domain-containing protein</fullName>
    </recommendedName>
</protein>
<evidence type="ECO:0008006" key="8">
    <source>
        <dbReference type="Google" id="ProtNLM"/>
    </source>
</evidence>
<keyword evidence="2" id="KW-0862">Zinc</keyword>
<dbReference type="PANTHER" id="PTHR37984:SF5">
    <property type="entry name" value="PROTEIN NYNRIN-LIKE"/>
    <property type="match status" value="1"/>
</dbReference>
<dbReference type="EMBL" id="BFEA01000183">
    <property type="protein sequence ID" value="GBG73420.1"/>
    <property type="molecule type" value="Genomic_DNA"/>
</dbReference>
<evidence type="ECO:0000313" key="7">
    <source>
        <dbReference type="Proteomes" id="UP000265515"/>
    </source>
</evidence>
<evidence type="ECO:0000256" key="2">
    <source>
        <dbReference type="PROSITE-ProRule" id="PRU00175"/>
    </source>
</evidence>
<dbReference type="SUPFAM" id="SSF56672">
    <property type="entry name" value="DNA/RNA polymerases"/>
    <property type="match status" value="1"/>
</dbReference>
<dbReference type="AlphaFoldDB" id="A0A388KTM5"/>
<dbReference type="GO" id="GO:0003824">
    <property type="term" value="F:catalytic activity"/>
    <property type="evidence" value="ECO:0007669"/>
    <property type="project" value="UniProtKB-KW"/>
</dbReference>
<dbReference type="Gene3D" id="3.30.40.10">
    <property type="entry name" value="Zinc/RING finger domain, C3HC4 (zinc finger)"/>
    <property type="match status" value="1"/>
</dbReference>
<keyword evidence="1" id="KW-0511">Multifunctional enzyme</keyword>
<dbReference type="Proteomes" id="UP000265515">
    <property type="component" value="Unassembled WGS sequence"/>
</dbReference>
<keyword evidence="2" id="KW-0479">Metal-binding</keyword>
<keyword evidence="7" id="KW-1185">Reference proteome</keyword>
<gene>
    <name evidence="6" type="ORF">CBR_g16136</name>
</gene>
<evidence type="ECO:0000313" key="6">
    <source>
        <dbReference type="EMBL" id="GBG73420.1"/>
    </source>
</evidence>
<proteinExistence type="predicted"/>
<dbReference type="InterPro" id="IPR043128">
    <property type="entry name" value="Rev_trsase/Diguanyl_cyclase"/>
</dbReference>
<dbReference type="PROSITE" id="PS50089">
    <property type="entry name" value="ZF_RING_2"/>
    <property type="match status" value="1"/>
</dbReference>
<feature type="domain" description="Reverse transcriptase" evidence="5">
    <location>
        <begin position="1"/>
        <end position="67"/>
    </location>
</feature>
<dbReference type="OrthoDB" id="8062037at2759"/>
<dbReference type="InterPro" id="IPR001841">
    <property type="entry name" value="Znf_RING"/>
</dbReference>
<dbReference type="SMART" id="SM00184">
    <property type="entry name" value="RING"/>
    <property type="match status" value="1"/>
</dbReference>
<dbReference type="FunFam" id="3.30.70.270:FF:000020">
    <property type="entry name" value="Transposon Tf2-6 polyprotein-like Protein"/>
    <property type="match status" value="1"/>
</dbReference>
<dbReference type="Gene3D" id="3.30.70.270">
    <property type="match status" value="2"/>
</dbReference>
<dbReference type="Pfam" id="PF13639">
    <property type="entry name" value="zf-RING_2"/>
    <property type="match status" value="1"/>
</dbReference>
<dbReference type="CDD" id="cd09274">
    <property type="entry name" value="RNase_HI_RT_Ty3"/>
    <property type="match status" value="1"/>
</dbReference>
<keyword evidence="2" id="KW-0863">Zinc-finger</keyword>
<sequence length="903" mass="103463">MNRICHDYLDKFVIVHLDDILIFSKTVEEHVARLDKVRSLLRQHKFKINGEKCEFGPTRVLYLGHKISAEGLKPDDEKVTGIRDWPRPQSVTEMRSFLGMTGYYHNFVKNHSIVASPLTDLTRLDTPWEWTERCEAAFRHLKHALTHYEVLKLPDPDNPFIVTTDTSQYGIGVVLAQQEGKKLRPVEYMSKKMSSQKLAKSTYEKELYAVYKALTHWRHYLLGRFFILMTDHQTLRWMRTQPVLSDALKRWIKVIEQYDFEPQYIKGEYNKVVDALSRRPDFSARDNSCRGAAVRRHPGGWRDDVVVGYLRVGKMEIPLLVVTNNLSENIFESPVRDLGLTISLRMVRRGEVELSVVHLVEPSPESAGKARVTLGLEAMSVQAVKDVAEVSEEGIVEVDENVLLQDVPEDVVHRPLEGSGCVGTSWMECPMSRIGGMQAYENDDGKKSWYSRMKSRTAGSRSSVAGRFVRYGVSVLIGLRCWPRQMHQRRHHDNEHHQPYEWQAIGGLLPSLYGASGIFDPGTYSYLNESDAELATTVVDSAALDPRVQMAALHHRRWVDTRQSHVSFPHLRLQMETMQQRHQWVEENRSPASTTWVGRHAEDHWDGGRRRYRHRYPEHRYPLHMQEDYGLEFGPMEADSLGNWFSTSDEEFRDGVQPMEEWLSLSYWISSEEAEQEFLGRGVPYNSGTGSRGRSPVQGTDGVRWVLNRHMELSRRAARFHQRRGLRADVFEALPKEVFKSKVTEGQEGKADAAAGHDGKVGVEGSKGTAEPVLEQEECPVCLEVFETGQSLLRLPCRHLFHIECIRPWFQNDSRCPYCRSEVPGGRSDGEEEDEELEGEGEMMLEEDDMEFVANGVDEDSSSEESDTDLDGAYMLGIETLIADMELGAGRESSLRRPRRPWR</sequence>
<evidence type="ECO:0000259" key="4">
    <source>
        <dbReference type="PROSITE" id="PS50089"/>
    </source>
</evidence>
<organism evidence="6 7">
    <name type="scientific">Chara braunii</name>
    <name type="common">Braun's stonewort</name>
    <dbReference type="NCBI Taxonomy" id="69332"/>
    <lineage>
        <taxon>Eukaryota</taxon>
        <taxon>Viridiplantae</taxon>
        <taxon>Streptophyta</taxon>
        <taxon>Charophyceae</taxon>
        <taxon>Charales</taxon>
        <taxon>Characeae</taxon>
        <taxon>Chara</taxon>
    </lineage>
</organism>
<name>A0A388KTM5_CHABU</name>
<dbReference type="InterPro" id="IPR000477">
    <property type="entry name" value="RT_dom"/>
</dbReference>
<dbReference type="SUPFAM" id="SSF57850">
    <property type="entry name" value="RING/U-box"/>
    <property type="match status" value="1"/>
</dbReference>
<feature type="compositionally biased region" description="Basic and acidic residues" evidence="3">
    <location>
        <begin position="745"/>
        <end position="761"/>
    </location>
</feature>
<dbReference type="Pfam" id="PF17919">
    <property type="entry name" value="RT_RNaseH_2"/>
    <property type="match status" value="1"/>
</dbReference>
<dbReference type="CDD" id="cd16454">
    <property type="entry name" value="RING-H2_PA-TM-RING"/>
    <property type="match status" value="1"/>
</dbReference>
<dbReference type="PANTHER" id="PTHR37984">
    <property type="entry name" value="PROTEIN CBG26694"/>
    <property type="match status" value="1"/>
</dbReference>
<evidence type="ECO:0000259" key="5">
    <source>
        <dbReference type="PROSITE" id="PS50878"/>
    </source>
</evidence>
<dbReference type="InterPro" id="IPR013083">
    <property type="entry name" value="Znf_RING/FYVE/PHD"/>
</dbReference>
<evidence type="ECO:0000256" key="3">
    <source>
        <dbReference type="SAM" id="MobiDB-lite"/>
    </source>
</evidence>
<dbReference type="InterPro" id="IPR043502">
    <property type="entry name" value="DNA/RNA_pol_sf"/>
</dbReference>
<dbReference type="PROSITE" id="PS50878">
    <property type="entry name" value="RT_POL"/>
    <property type="match status" value="1"/>
</dbReference>